<feature type="compositionally biased region" description="Polar residues" evidence="1">
    <location>
        <begin position="215"/>
        <end position="227"/>
    </location>
</feature>
<sequence length="384" mass="42671">MLTSSLHTVRSAGERGRHLAQRSRSSLNRFLGAVVEATSALPSRLSGPTSQELYGDYQNIRQMAHGGSEPYDRQCAPMCTPSAPTPPQPPQTLTISNTRASPPSRQLSARAKFFVCEEDSDDESDDDVEPPQYHAALHQLVPTVPYKDDHPERPEYVDCEASSSDQEQDEAEEGIFQKKPVIPQSALHPSRDDHPDIGRRQSLLSDLFMAEKMKASQQRASESTTGAKHSRPNGHRHMPASKSSSRCHSSANSDGESSQVGVAPTPELYPTTPAYVHHHHNRHYYTHHEGIQAQDMEVDHGLHFPHPQVPRSGLTRTKKSMFKNLDELALMASANPSSSPTASPGRCSPQFEQGTRIQNRLHLQTQNFHSPPRRYSHVPMSLRV</sequence>
<feature type="region of interest" description="Disordered" evidence="1">
    <location>
        <begin position="213"/>
        <end position="273"/>
    </location>
</feature>
<gene>
    <name evidence="2" type="ORF">BG006_001516</name>
</gene>
<feature type="compositionally biased region" description="Basic and acidic residues" evidence="1">
    <location>
        <begin position="189"/>
        <end position="198"/>
    </location>
</feature>
<evidence type="ECO:0000313" key="3">
    <source>
        <dbReference type="Proteomes" id="UP000696485"/>
    </source>
</evidence>
<feature type="region of interest" description="Disordered" evidence="1">
    <location>
        <begin position="1"/>
        <end position="21"/>
    </location>
</feature>
<dbReference type="EMBL" id="JAAAUY010000013">
    <property type="protein sequence ID" value="KAF9337938.1"/>
    <property type="molecule type" value="Genomic_DNA"/>
</dbReference>
<evidence type="ECO:0000313" key="2">
    <source>
        <dbReference type="EMBL" id="KAF9337938.1"/>
    </source>
</evidence>
<keyword evidence="3" id="KW-1185">Reference proteome</keyword>
<dbReference type="AlphaFoldDB" id="A0A9P5SVP3"/>
<organism evidence="2 3">
    <name type="scientific">Podila minutissima</name>
    <dbReference type="NCBI Taxonomy" id="64525"/>
    <lineage>
        <taxon>Eukaryota</taxon>
        <taxon>Fungi</taxon>
        <taxon>Fungi incertae sedis</taxon>
        <taxon>Mucoromycota</taxon>
        <taxon>Mortierellomycotina</taxon>
        <taxon>Mortierellomycetes</taxon>
        <taxon>Mortierellales</taxon>
        <taxon>Mortierellaceae</taxon>
        <taxon>Podila</taxon>
    </lineage>
</organism>
<feature type="region of interest" description="Disordered" evidence="1">
    <location>
        <begin position="79"/>
        <end position="104"/>
    </location>
</feature>
<feature type="compositionally biased region" description="Polar residues" evidence="1">
    <location>
        <begin position="92"/>
        <end position="104"/>
    </location>
</feature>
<dbReference type="Proteomes" id="UP000696485">
    <property type="component" value="Unassembled WGS sequence"/>
</dbReference>
<feature type="compositionally biased region" description="Basic residues" evidence="1">
    <location>
        <begin position="228"/>
        <end position="239"/>
    </location>
</feature>
<feature type="region of interest" description="Disordered" evidence="1">
    <location>
        <begin position="137"/>
        <end position="198"/>
    </location>
</feature>
<evidence type="ECO:0000256" key="1">
    <source>
        <dbReference type="SAM" id="MobiDB-lite"/>
    </source>
</evidence>
<proteinExistence type="predicted"/>
<feature type="compositionally biased region" description="Low complexity" evidence="1">
    <location>
        <begin position="241"/>
        <end position="253"/>
    </location>
</feature>
<name>A0A9P5SVP3_9FUNG</name>
<comment type="caution">
    <text evidence="2">The sequence shown here is derived from an EMBL/GenBank/DDBJ whole genome shotgun (WGS) entry which is preliminary data.</text>
</comment>
<reference evidence="2" key="1">
    <citation type="journal article" date="2020" name="Fungal Divers.">
        <title>Resolving the Mortierellaceae phylogeny through synthesis of multi-gene phylogenetics and phylogenomics.</title>
        <authorList>
            <person name="Vandepol N."/>
            <person name="Liber J."/>
            <person name="Desiro A."/>
            <person name="Na H."/>
            <person name="Kennedy M."/>
            <person name="Barry K."/>
            <person name="Grigoriev I.V."/>
            <person name="Miller A.N."/>
            <person name="O'Donnell K."/>
            <person name="Stajich J.E."/>
            <person name="Bonito G."/>
        </authorList>
    </citation>
    <scope>NUCLEOTIDE SEQUENCE</scope>
    <source>
        <strain evidence="2">NVP1</strain>
    </source>
</reference>
<protein>
    <submittedName>
        <fullName evidence="2">Uncharacterized protein</fullName>
    </submittedName>
</protein>
<accession>A0A9P5SVP3</accession>
<feature type="compositionally biased region" description="Basic and acidic residues" evidence="1">
    <location>
        <begin position="146"/>
        <end position="156"/>
    </location>
</feature>